<organism evidence="2 3">
    <name type="scientific">Rhizophagus irregularis</name>
    <dbReference type="NCBI Taxonomy" id="588596"/>
    <lineage>
        <taxon>Eukaryota</taxon>
        <taxon>Fungi</taxon>
        <taxon>Fungi incertae sedis</taxon>
        <taxon>Mucoromycota</taxon>
        <taxon>Glomeromycotina</taxon>
        <taxon>Glomeromycetes</taxon>
        <taxon>Glomerales</taxon>
        <taxon>Glomeraceae</taxon>
        <taxon>Rhizophagus</taxon>
    </lineage>
</organism>
<dbReference type="Pfam" id="PF00240">
    <property type="entry name" value="ubiquitin"/>
    <property type="match status" value="1"/>
</dbReference>
<evidence type="ECO:0000259" key="1">
    <source>
        <dbReference type="PROSITE" id="PS50053"/>
    </source>
</evidence>
<feature type="domain" description="Ubiquitin-like" evidence="1">
    <location>
        <begin position="73"/>
        <end position="151"/>
    </location>
</feature>
<dbReference type="PANTHER" id="PTHR36649">
    <property type="entry name" value="UBIQUITIN-LIKE DOMAIN-CONTAINING PROTEIN"/>
    <property type="match status" value="1"/>
</dbReference>
<dbReference type="VEuPathDB" id="FungiDB:RhiirFUN_004132"/>
<comment type="caution">
    <text evidence="2">The sequence shown here is derived from an EMBL/GenBank/DDBJ whole genome shotgun (WGS) entry which is preliminary data.</text>
</comment>
<dbReference type="AlphaFoldDB" id="A0A915ZZG4"/>
<evidence type="ECO:0000313" key="2">
    <source>
        <dbReference type="EMBL" id="CAB5394891.1"/>
    </source>
</evidence>
<dbReference type="InterPro" id="IPR000626">
    <property type="entry name" value="Ubiquitin-like_dom"/>
</dbReference>
<reference evidence="2" key="1">
    <citation type="submission" date="2020-05" db="EMBL/GenBank/DDBJ databases">
        <authorList>
            <person name="Rincon C."/>
            <person name="Sanders R I."/>
            <person name="Robbins C."/>
            <person name="Chaturvedi A."/>
        </authorList>
    </citation>
    <scope>NUCLEOTIDE SEQUENCE</scope>
    <source>
        <strain evidence="2">CHB12</strain>
    </source>
</reference>
<evidence type="ECO:0000313" key="3">
    <source>
        <dbReference type="Proteomes" id="UP000684084"/>
    </source>
</evidence>
<gene>
    <name evidence="2" type="ORF">CHRIB12_LOCUS23566</name>
</gene>
<dbReference type="SMART" id="SM00213">
    <property type="entry name" value="UBQ"/>
    <property type="match status" value="1"/>
</dbReference>
<dbReference type="PROSITE" id="PS50053">
    <property type="entry name" value="UBIQUITIN_2"/>
    <property type="match status" value="1"/>
</dbReference>
<name>A0A915ZZG4_9GLOM</name>
<accession>A0A915ZZG4</accession>
<dbReference type="EMBL" id="CAGKOT010000093">
    <property type="protein sequence ID" value="CAB5394891.1"/>
    <property type="molecule type" value="Genomic_DNA"/>
</dbReference>
<dbReference type="Proteomes" id="UP000684084">
    <property type="component" value="Unassembled WGS sequence"/>
</dbReference>
<proteinExistence type="predicted"/>
<protein>
    <recommendedName>
        <fullName evidence="1">Ubiquitin-like domain-containing protein</fullName>
    </recommendedName>
</protein>
<dbReference type="OrthoDB" id="428577at2759"/>
<sequence>MSQLPLVASAISSIIESPVKTYDECIANGLKIDPSQILDLDTIYKRSLTRINEEVLEFVPPENITTRDSSEQIQIFVIPLESHVVESQSMFVDPSITVLEFKKAICAKFEYNIETIRLIFRCQQLDDRKTLASYEIQKGRTIQVLSRVIGGSGFYVIKSDLLDPSYDYDFTYLKDNGTTFLRGKELYKRPYGWMRIALNVRKYGNNNTWLGHVGNSPHEWPVSYHGTKKEFAESIANEGYLVSKGKRFLFGKGIYSSPDIGIAEGYAGEFDHNNVKYLVIFQNRVNPAGFQRHLNDKYWVTPKDEDIRPYGLCFKRIGLLQFLFRKVILDKKFRT</sequence>
<dbReference type="PANTHER" id="PTHR36649:SF28">
    <property type="entry name" value="UBIQUITIN-LIKE DOMAIN-CONTAINING PROTEIN"/>
    <property type="match status" value="1"/>
</dbReference>